<gene>
    <name evidence="6" type="ORF">ABR69_04610</name>
</gene>
<keyword evidence="3 5" id="KW-0472">Membrane</keyword>
<dbReference type="AlphaFoldDB" id="A0A0R2S3W2"/>
<name>A0A0R2S3W2_9GAMM</name>
<dbReference type="InterPro" id="IPR011701">
    <property type="entry name" value="MFS"/>
</dbReference>
<evidence type="ECO:0008006" key="8">
    <source>
        <dbReference type="Google" id="ProtNLM"/>
    </source>
</evidence>
<dbReference type="GO" id="GO:0022857">
    <property type="term" value="F:transmembrane transporter activity"/>
    <property type="evidence" value="ECO:0007669"/>
    <property type="project" value="InterPro"/>
</dbReference>
<keyword evidence="2 5" id="KW-1133">Transmembrane helix</keyword>
<dbReference type="InterPro" id="IPR036259">
    <property type="entry name" value="MFS_trans_sf"/>
</dbReference>
<sequence length="410" mass="45114">MGTAFLQSAIVAGMATVALPISAMFLPSDQVTLLIGLSIGYFTCINIVQPHWRAWMGGIVPKQTRGAFFASRSRLTMLTTLIVFVLGGILLNTSTSAGLTWVGFFILFSAAAVGRFLSGILLGLMHDPERQTGADAMRLRDSWLHIKTSLKDPTFRNYSLFVASLQGAVAVSAPFFAVYMLRDLQFTYLQFSLNSVASIATQFFFLRRWGRLSDRFGNHWVMVICAASIPIIPVLWMLSPNQYYLIFVQIISGVFWSGFTLSTANYLYDIRPHQTNFALYAAIQSGTSALAVCVGGVFGGYLASLAPRIAATVEQGLQLPSDLFIVFIATTILRMTVVAYFIRLLKEPHLRRRPKLLEIVFRVSRVNTVSGVSLDWLSVARKKESRTAEPSAASDQSAAVKLTESGDSTD</sequence>
<evidence type="ECO:0000256" key="3">
    <source>
        <dbReference type="ARBA" id="ARBA00023136"/>
    </source>
</evidence>
<dbReference type="Gene3D" id="1.20.1250.20">
    <property type="entry name" value="MFS general substrate transporter like domains"/>
    <property type="match status" value="1"/>
</dbReference>
<feature type="transmembrane region" description="Helical" evidence="5">
    <location>
        <begin position="279"/>
        <end position="303"/>
    </location>
</feature>
<evidence type="ECO:0000313" key="6">
    <source>
        <dbReference type="EMBL" id="KRO67920.1"/>
    </source>
</evidence>
<dbReference type="PANTHER" id="PTHR23526:SF2">
    <property type="entry name" value="MAJOR FACILITATOR SUPERFAMILY (MFS) PROFILE DOMAIN-CONTAINING PROTEIN"/>
    <property type="match status" value="1"/>
</dbReference>
<accession>A0A0R2S3W2</accession>
<proteinExistence type="predicted"/>
<protein>
    <recommendedName>
        <fullName evidence="8">Major facilitator superfamily (MFS) profile domain-containing protein</fullName>
    </recommendedName>
</protein>
<dbReference type="PANTHER" id="PTHR23526">
    <property type="entry name" value="INTEGRAL MEMBRANE TRANSPORT PROTEIN-RELATED"/>
    <property type="match status" value="1"/>
</dbReference>
<feature type="transmembrane region" description="Helical" evidence="5">
    <location>
        <begin position="244"/>
        <end position="267"/>
    </location>
</feature>
<feature type="transmembrane region" description="Helical" evidence="5">
    <location>
        <begin position="187"/>
        <end position="206"/>
    </location>
</feature>
<feature type="transmembrane region" description="Helical" evidence="5">
    <location>
        <begin position="99"/>
        <end position="124"/>
    </location>
</feature>
<comment type="caution">
    <text evidence="6">The sequence shown here is derived from an EMBL/GenBank/DDBJ whole genome shotgun (WGS) entry which is preliminary data.</text>
</comment>
<evidence type="ECO:0000256" key="4">
    <source>
        <dbReference type="SAM" id="MobiDB-lite"/>
    </source>
</evidence>
<evidence type="ECO:0000256" key="2">
    <source>
        <dbReference type="ARBA" id="ARBA00022989"/>
    </source>
</evidence>
<reference evidence="6 7" key="1">
    <citation type="submission" date="2015-10" db="EMBL/GenBank/DDBJ databases">
        <title>Metagenome-Assembled Genomes uncover a global brackish microbiome.</title>
        <authorList>
            <person name="Hugerth L.W."/>
            <person name="Larsson J."/>
            <person name="Alneberg J."/>
            <person name="Lindh M.V."/>
            <person name="Legrand C."/>
            <person name="Pinhassi J."/>
            <person name="Andersson A.F."/>
        </authorList>
    </citation>
    <scope>NUCLEOTIDE SEQUENCE [LARGE SCALE GENOMIC DNA]</scope>
    <source>
        <strain evidence="6">BACL4 MAG-120507-bin80</strain>
    </source>
</reference>
<organism evidence="6 7">
    <name type="scientific">OM182 bacterium BACL3 MAG-120507-bin80</name>
    <dbReference type="NCBI Taxonomy" id="1655577"/>
    <lineage>
        <taxon>Bacteria</taxon>
        <taxon>Pseudomonadati</taxon>
        <taxon>Pseudomonadota</taxon>
        <taxon>Gammaproteobacteria</taxon>
        <taxon>OMG group</taxon>
        <taxon>OM182 clade</taxon>
    </lineage>
</organism>
<dbReference type="Proteomes" id="UP000051934">
    <property type="component" value="Unassembled WGS sequence"/>
</dbReference>
<dbReference type="Pfam" id="PF07690">
    <property type="entry name" value="MFS_1"/>
    <property type="match status" value="1"/>
</dbReference>
<evidence type="ECO:0000256" key="5">
    <source>
        <dbReference type="SAM" id="Phobius"/>
    </source>
</evidence>
<feature type="transmembrane region" description="Helical" evidence="5">
    <location>
        <begin position="323"/>
        <end position="345"/>
    </location>
</feature>
<feature type="transmembrane region" description="Helical" evidence="5">
    <location>
        <begin position="158"/>
        <end position="181"/>
    </location>
</feature>
<feature type="transmembrane region" description="Helical" evidence="5">
    <location>
        <begin position="30"/>
        <end position="48"/>
    </location>
</feature>
<dbReference type="InterPro" id="IPR052528">
    <property type="entry name" value="Sugar_transport-like"/>
</dbReference>
<evidence type="ECO:0000256" key="1">
    <source>
        <dbReference type="ARBA" id="ARBA00022692"/>
    </source>
</evidence>
<dbReference type="EMBL" id="LIBB01000584">
    <property type="protein sequence ID" value="KRO67920.1"/>
    <property type="molecule type" value="Genomic_DNA"/>
</dbReference>
<keyword evidence="1 5" id="KW-0812">Transmembrane</keyword>
<evidence type="ECO:0000313" key="7">
    <source>
        <dbReference type="Proteomes" id="UP000051934"/>
    </source>
</evidence>
<feature type="transmembrane region" description="Helical" evidence="5">
    <location>
        <begin position="218"/>
        <end position="238"/>
    </location>
</feature>
<dbReference type="SUPFAM" id="SSF103473">
    <property type="entry name" value="MFS general substrate transporter"/>
    <property type="match status" value="1"/>
</dbReference>
<feature type="transmembrane region" description="Helical" evidence="5">
    <location>
        <begin position="75"/>
        <end position="93"/>
    </location>
</feature>
<feature type="region of interest" description="Disordered" evidence="4">
    <location>
        <begin position="388"/>
        <end position="410"/>
    </location>
</feature>